<dbReference type="InterPro" id="IPR023606">
    <property type="entry name" value="CoA-Trfase_III_dom_1_sf"/>
</dbReference>
<dbReference type="GO" id="GO:0047369">
    <property type="term" value="F:succinate-hydroxymethylglutarate CoA-transferase activity"/>
    <property type="evidence" value="ECO:0007669"/>
    <property type="project" value="TreeGrafter"/>
</dbReference>
<dbReference type="Proteomes" id="UP000614601">
    <property type="component" value="Unassembled WGS sequence"/>
</dbReference>
<dbReference type="GO" id="GO:0005739">
    <property type="term" value="C:mitochondrion"/>
    <property type="evidence" value="ECO:0007669"/>
    <property type="project" value="TreeGrafter"/>
</dbReference>
<dbReference type="Pfam" id="PF02515">
    <property type="entry name" value="CoA_transf_3"/>
    <property type="match status" value="1"/>
</dbReference>
<evidence type="ECO:0000313" key="3">
    <source>
        <dbReference type="EMBL" id="CAD5228156.1"/>
    </source>
</evidence>
<dbReference type="PANTHER" id="PTHR48207:SF3">
    <property type="entry name" value="SUCCINATE--HYDROXYMETHYLGLUTARATE COA-TRANSFERASE"/>
    <property type="match status" value="1"/>
</dbReference>
<dbReference type="AlphaFoldDB" id="A0A811LJ46"/>
<evidence type="ECO:0000256" key="1">
    <source>
        <dbReference type="ARBA" id="ARBA00008383"/>
    </source>
</evidence>
<keyword evidence="4" id="KW-1185">Reference proteome</keyword>
<dbReference type="SUPFAM" id="SSF89796">
    <property type="entry name" value="CoA-transferase family III (CaiB/BaiF)"/>
    <property type="match status" value="1"/>
</dbReference>
<keyword evidence="2" id="KW-0808">Transferase</keyword>
<dbReference type="Gene3D" id="3.30.1540.10">
    <property type="entry name" value="formyl-coa transferase, domain 3"/>
    <property type="match status" value="1"/>
</dbReference>
<dbReference type="InterPro" id="IPR044855">
    <property type="entry name" value="CoA-Trfase_III_dom3_sf"/>
</dbReference>
<dbReference type="Proteomes" id="UP000783686">
    <property type="component" value="Unassembled WGS sequence"/>
</dbReference>
<organism evidence="3 4">
    <name type="scientific">Bursaphelenchus okinawaensis</name>
    <dbReference type="NCBI Taxonomy" id="465554"/>
    <lineage>
        <taxon>Eukaryota</taxon>
        <taxon>Metazoa</taxon>
        <taxon>Ecdysozoa</taxon>
        <taxon>Nematoda</taxon>
        <taxon>Chromadorea</taxon>
        <taxon>Rhabditida</taxon>
        <taxon>Tylenchina</taxon>
        <taxon>Tylenchomorpha</taxon>
        <taxon>Aphelenchoidea</taxon>
        <taxon>Aphelenchoididae</taxon>
        <taxon>Bursaphelenchus</taxon>
    </lineage>
</organism>
<dbReference type="Gene3D" id="3.40.50.10540">
    <property type="entry name" value="Crotonobetainyl-coa:carnitine coa-transferase, domain 1"/>
    <property type="match status" value="1"/>
</dbReference>
<comment type="caution">
    <text evidence="3">The sequence shown here is derived from an EMBL/GenBank/DDBJ whole genome shotgun (WGS) entry which is preliminary data.</text>
</comment>
<comment type="similarity">
    <text evidence="1">Belongs to the CoA-transferase III family.</text>
</comment>
<proteinExistence type="inferred from homology"/>
<dbReference type="InterPro" id="IPR003673">
    <property type="entry name" value="CoA-Trfase_fam_III"/>
</dbReference>
<evidence type="ECO:0000313" key="4">
    <source>
        <dbReference type="Proteomes" id="UP000614601"/>
    </source>
</evidence>
<sequence>MSVSVLKGIKVLDFSRILAAPYASQLLADHGATVWKIERPGTGDEVRRWAPPEINGQSCYFLTVNRSKQSVCVDLGKKEGLELARKLALKSDVLLENFKTGQMKKFSLDYETLSKMNERLIYCSITGYGSTGPYANDPGFDVIAEAIGGFMSITGPKDGEPCKAGVAVIDLLTGMHAFSGILIALLNRQQTGEGQRVECNLLATQMATLANIASNYLNSGKLGKAWGTEHESIVPYQAFRTQDDRYYVVGAADNKAFKELVNLMDLPELAADPDYETNPKRVQNREKLLKIIGDRFASKPLDYWRSHLRSRHFPSGPVNNIEEAFDFEQTKHLNLVQPVEHPQYGQVKTVGNTTVYSSIHNGPRNAPPLLGEHTKSVLQEELEIDDRKLEELREKGVVGW</sequence>
<gene>
    <name evidence="3" type="ORF">BOKJ2_LOCUS12537</name>
</gene>
<protein>
    <recommendedName>
        <fullName evidence="5">CoA transferase</fullName>
    </recommendedName>
</protein>
<accession>A0A811LJ46</accession>
<dbReference type="InterPro" id="IPR050483">
    <property type="entry name" value="CoA-transferase_III_domain"/>
</dbReference>
<evidence type="ECO:0000256" key="2">
    <source>
        <dbReference type="ARBA" id="ARBA00022679"/>
    </source>
</evidence>
<reference evidence="3" key="1">
    <citation type="submission" date="2020-09" db="EMBL/GenBank/DDBJ databases">
        <authorList>
            <person name="Kikuchi T."/>
        </authorList>
    </citation>
    <scope>NUCLEOTIDE SEQUENCE</scope>
    <source>
        <strain evidence="3">SH1</strain>
    </source>
</reference>
<name>A0A811LJ46_9BILA</name>
<dbReference type="EMBL" id="CAJFDH010000006">
    <property type="protein sequence ID" value="CAD5228156.1"/>
    <property type="molecule type" value="Genomic_DNA"/>
</dbReference>
<evidence type="ECO:0008006" key="5">
    <source>
        <dbReference type="Google" id="ProtNLM"/>
    </source>
</evidence>
<dbReference type="PANTHER" id="PTHR48207">
    <property type="entry name" value="SUCCINATE--HYDROXYMETHYLGLUTARATE COA-TRANSFERASE"/>
    <property type="match status" value="1"/>
</dbReference>
<dbReference type="OrthoDB" id="5863171at2759"/>
<dbReference type="EMBL" id="CAJFCW020000006">
    <property type="protein sequence ID" value="CAG9124183.1"/>
    <property type="molecule type" value="Genomic_DNA"/>
</dbReference>